<feature type="active site" evidence="4">
    <location>
        <position position="40"/>
    </location>
</feature>
<dbReference type="EMBL" id="JACIFY010000001">
    <property type="protein sequence ID" value="MBB4233939.1"/>
    <property type="molecule type" value="Genomic_DNA"/>
</dbReference>
<dbReference type="PANTHER" id="PTHR47268">
    <property type="entry name" value="ACYLPHOSPHATASE"/>
    <property type="match status" value="1"/>
</dbReference>
<evidence type="ECO:0000256" key="6">
    <source>
        <dbReference type="RuleBase" id="RU004168"/>
    </source>
</evidence>
<dbReference type="GO" id="GO:0003998">
    <property type="term" value="F:acylphosphatase activity"/>
    <property type="evidence" value="ECO:0007669"/>
    <property type="project" value="UniProtKB-EC"/>
</dbReference>
<organism evidence="8 9">
    <name type="scientific">Rhizobium esperanzae</name>
    <dbReference type="NCBI Taxonomy" id="1967781"/>
    <lineage>
        <taxon>Bacteria</taxon>
        <taxon>Pseudomonadati</taxon>
        <taxon>Pseudomonadota</taxon>
        <taxon>Alphaproteobacteria</taxon>
        <taxon>Hyphomicrobiales</taxon>
        <taxon>Rhizobiaceae</taxon>
        <taxon>Rhizobium/Agrobacterium group</taxon>
        <taxon>Rhizobium</taxon>
    </lineage>
</organism>
<gene>
    <name evidence="8" type="ORF">GGD57_000477</name>
</gene>
<dbReference type="Proteomes" id="UP000540909">
    <property type="component" value="Unassembled WGS sequence"/>
</dbReference>
<sequence length="94" mass="9814">MSDHHAAVRVQISGKVQGVGFRVWTRGEAVRLGLTGWVRNESDGSVSALIAGSDAAISAMIERLKRGPPGASVSGVATGAAQLEDMPRDFRIIG</sequence>
<dbReference type="PROSITE" id="PS00150">
    <property type="entry name" value="ACYLPHOSPHATASE_1"/>
    <property type="match status" value="1"/>
</dbReference>
<dbReference type="Gene3D" id="3.30.70.100">
    <property type="match status" value="1"/>
</dbReference>
<dbReference type="PRINTS" id="PR00112">
    <property type="entry name" value="ACYLPHPHTASE"/>
</dbReference>
<dbReference type="PANTHER" id="PTHR47268:SF4">
    <property type="entry name" value="ACYLPHOSPHATASE"/>
    <property type="match status" value="1"/>
</dbReference>
<proteinExistence type="inferred from homology"/>
<keyword evidence="4 5" id="KW-0378">Hydrolase</keyword>
<name>A0A7W6W2Z6_9HYPH</name>
<dbReference type="EC" id="3.6.1.7" evidence="2 4"/>
<protein>
    <recommendedName>
        <fullName evidence="2 4">Acylphosphatase</fullName>
        <ecNumber evidence="2 4">3.6.1.7</ecNumber>
    </recommendedName>
</protein>
<feature type="active site" evidence="4">
    <location>
        <position position="22"/>
    </location>
</feature>
<evidence type="ECO:0000259" key="7">
    <source>
        <dbReference type="PROSITE" id="PS51160"/>
    </source>
</evidence>
<dbReference type="RefSeq" id="WP_184466444.1">
    <property type="nucleotide sequence ID" value="NZ_JACIFY010000001.1"/>
</dbReference>
<dbReference type="NCBIfam" id="NF010999">
    <property type="entry name" value="PRK14425.1"/>
    <property type="match status" value="1"/>
</dbReference>
<dbReference type="Pfam" id="PF00708">
    <property type="entry name" value="Acylphosphatase"/>
    <property type="match status" value="1"/>
</dbReference>
<evidence type="ECO:0000256" key="5">
    <source>
        <dbReference type="RuleBase" id="RU000553"/>
    </source>
</evidence>
<evidence type="ECO:0000256" key="3">
    <source>
        <dbReference type="ARBA" id="ARBA00047645"/>
    </source>
</evidence>
<feature type="domain" description="Acylphosphatase-like" evidence="7">
    <location>
        <begin position="7"/>
        <end position="94"/>
    </location>
</feature>
<evidence type="ECO:0000313" key="8">
    <source>
        <dbReference type="EMBL" id="MBB4233939.1"/>
    </source>
</evidence>
<accession>A0A7W6W2Z6</accession>
<dbReference type="InterPro" id="IPR001792">
    <property type="entry name" value="Acylphosphatase-like_dom"/>
</dbReference>
<evidence type="ECO:0000256" key="1">
    <source>
        <dbReference type="ARBA" id="ARBA00005614"/>
    </source>
</evidence>
<evidence type="ECO:0000313" key="9">
    <source>
        <dbReference type="Proteomes" id="UP000540909"/>
    </source>
</evidence>
<dbReference type="AlphaFoldDB" id="A0A7W6W2Z6"/>
<evidence type="ECO:0000256" key="4">
    <source>
        <dbReference type="PROSITE-ProRule" id="PRU00520"/>
    </source>
</evidence>
<reference evidence="8 9" key="1">
    <citation type="submission" date="2020-08" db="EMBL/GenBank/DDBJ databases">
        <title>Genomic Encyclopedia of Type Strains, Phase IV (KMG-V): Genome sequencing to study the core and pangenomes of soil and plant-associated prokaryotes.</title>
        <authorList>
            <person name="Whitman W."/>
        </authorList>
    </citation>
    <scope>NUCLEOTIDE SEQUENCE [LARGE SCALE GENOMIC DNA]</scope>
    <source>
        <strain evidence="8 9">SEMIA 4089</strain>
    </source>
</reference>
<comment type="caution">
    <text evidence="8">The sequence shown here is derived from an EMBL/GenBank/DDBJ whole genome shotgun (WGS) entry which is preliminary data.</text>
</comment>
<comment type="similarity">
    <text evidence="1 6">Belongs to the acylphosphatase family.</text>
</comment>
<dbReference type="InterPro" id="IPR036046">
    <property type="entry name" value="Acylphosphatase-like_dom_sf"/>
</dbReference>
<evidence type="ECO:0000256" key="2">
    <source>
        <dbReference type="ARBA" id="ARBA00012150"/>
    </source>
</evidence>
<dbReference type="InterPro" id="IPR017968">
    <property type="entry name" value="Acylphosphatase_CS"/>
</dbReference>
<dbReference type="InterPro" id="IPR020456">
    <property type="entry name" value="Acylphosphatase"/>
</dbReference>
<dbReference type="PROSITE" id="PS00151">
    <property type="entry name" value="ACYLPHOSPHATASE_2"/>
    <property type="match status" value="1"/>
</dbReference>
<comment type="catalytic activity">
    <reaction evidence="3 4 5">
        <text>an acyl phosphate + H2O = a carboxylate + phosphate + H(+)</text>
        <dbReference type="Rhea" id="RHEA:14965"/>
        <dbReference type="ChEBI" id="CHEBI:15377"/>
        <dbReference type="ChEBI" id="CHEBI:15378"/>
        <dbReference type="ChEBI" id="CHEBI:29067"/>
        <dbReference type="ChEBI" id="CHEBI:43474"/>
        <dbReference type="ChEBI" id="CHEBI:59918"/>
        <dbReference type="EC" id="3.6.1.7"/>
    </reaction>
</comment>
<dbReference type="PROSITE" id="PS51160">
    <property type="entry name" value="ACYLPHOSPHATASE_3"/>
    <property type="match status" value="1"/>
</dbReference>
<dbReference type="SUPFAM" id="SSF54975">
    <property type="entry name" value="Acylphosphatase/BLUF domain-like"/>
    <property type="match status" value="1"/>
</dbReference>